<dbReference type="CDD" id="cd18809">
    <property type="entry name" value="SF1_C_RecD"/>
    <property type="match status" value="1"/>
</dbReference>
<dbReference type="Proteomes" id="UP000053424">
    <property type="component" value="Unassembled WGS sequence"/>
</dbReference>
<dbReference type="HOGENOM" id="CLU_001613_3_0_1"/>
<sequence>KSMVGRTQMGRCDRRLRQAFPDKSEEIFGGLPAIILGDFAQLPPIGDTPLYSTRNSTRKPALTAEGQRLYNAFTQSITLSRVFRQEGDSPEQVRFRDALLRLRTYSTNDNDYELFKTRFWDKLSEDERQKAKLALHLLPTRASVDECNIKQLAALAKPVVRCKAKHNCPAAKKASDEDADGLQPEILLAEGAKVMVTRNLWTAKGLVNGAQGIVKKIWYSARTNPREHLPAVVFIECKGYSGPNNAGWEGIEPHWVPIVPVTARWEDRTGKALSRTQLPLALAWAITIHKSQGVTLDEATIELGPKDFQAGLSFVAISRVKTLSGLVFRTAFPHSRLLRTEETASMQMLNLDIARR</sequence>
<evidence type="ECO:0000313" key="1">
    <source>
        <dbReference type="EMBL" id="KIM41160.1"/>
    </source>
</evidence>
<dbReference type="EMBL" id="KN831781">
    <property type="protein sequence ID" value="KIM41160.1"/>
    <property type="molecule type" value="Genomic_DNA"/>
</dbReference>
<dbReference type="InterPro" id="IPR027417">
    <property type="entry name" value="P-loop_NTPase"/>
</dbReference>
<proteinExistence type="predicted"/>
<dbReference type="PANTHER" id="PTHR47642">
    <property type="entry name" value="ATP-DEPENDENT DNA HELICASE"/>
    <property type="match status" value="1"/>
</dbReference>
<organism evidence="1 2">
    <name type="scientific">Hebeloma cylindrosporum</name>
    <dbReference type="NCBI Taxonomy" id="76867"/>
    <lineage>
        <taxon>Eukaryota</taxon>
        <taxon>Fungi</taxon>
        <taxon>Dikarya</taxon>
        <taxon>Basidiomycota</taxon>
        <taxon>Agaricomycotina</taxon>
        <taxon>Agaricomycetes</taxon>
        <taxon>Agaricomycetidae</taxon>
        <taxon>Agaricales</taxon>
        <taxon>Agaricineae</taxon>
        <taxon>Hymenogastraceae</taxon>
        <taxon>Hebeloma</taxon>
    </lineage>
</organism>
<protein>
    <recommendedName>
        <fullName evidence="3">ATP-dependent DNA helicase</fullName>
    </recommendedName>
</protein>
<reference evidence="2" key="2">
    <citation type="submission" date="2015-01" db="EMBL/GenBank/DDBJ databases">
        <title>Evolutionary Origins and Diversification of the Mycorrhizal Mutualists.</title>
        <authorList>
            <consortium name="DOE Joint Genome Institute"/>
            <consortium name="Mycorrhizal Genomics Consortium"/>
            <person name="Kohler A."/>
            <person name="Kuo A."/>
            <person name="Nagy L.G."/>
            <person name="Floudas D."/>
            <person name="Copeland A."/>
            <person name="Barry K.W."/>
            <person name="Cichocki N."/>
            <person name="Veneault-Fourrey C."/>
            <person name="LaButti K."/>
            <person name="Lindquist E.A."/>
            <person name="Lipzen A."/>
            <person name="Lundell T."/>
            <person name="Morin E."/>
            <person name="Murat C."/>
            <person name="Riley R."/>
            <person name="Ohm R."/>
            <person name="Sun H."/>
            <person name="Tunlid A."/>
            <person name="Henrissat B."/>
            <person name="Grigoriev I.V."/>
            <person name="Hibbett D.S."/>
            <person name="Martin F."/>
        </authorList>
    </citation>
    <scope>NUCLEOTIDE SEQUENCE [LARGE SCALE GENOMIC DNA]</scope>
    <source>
        <strain evidence="2">h7</strain>
    </source>
</reference>
<feature type="non-terminal residue" evidence="1">
    <location>
        <position position="1"/>
    </location>
</feature>
<evidence type="ECO:0008006" key="3">
    <source>
        <dbReference type="Google" id="ProtNLM"/>
    </source>
</evidence>
<dbReference type="AlphaFoldDB" id="A0A0C3BX73"/>
<keyword evidence="2" id="KW-1185">Reference proteome</keyword>
<feature type="non-terminal residue" evidence="1">
    <location>
        <position position="356"/>
    </location>
</feature>
<accession>A0A0C3BX73</accession>
<evidence type="ECO:0000313" key="2">
    <source>
        <dbReference type="Proteomes" id="UP000053424"/>
    </source>
</evidence>
<dbReference type="OrthoDB" id="432234at2759"/>
<dbReference type="Gene3D" id="3.40.50.300">
    <property type="entry name" value="P-loop containing nucleotide triphosphate hydrolases"/>
    <property type="match status" value="2"/>
</dbReference>
<reference evidence="1 2" key="1">
    <citation type="submission" date="2014-04" db="EMBL/GenBank/DDBJ databases">
        <authorList>
            <consortium name="DOE Joint Genome Institute"/>
            <person name="Kuo A."/>
            <person name="Gay G."/>
            <person name="Dore J."/>
            <person name="Kohler A."/>
            <person name="Nagy L.G."/>
            <person name="Floudas D."/>
            <person name="Copeland A."/>
            <person name="Barry K.W."/>
            <person name="Cichocki N."/>
            <person name="Veneault-Fourrey C."/>
            <person name="LaButti K."/>
            <person name="Lindquist E.A."/>
            <person name="Lipzen A."/>
            <person name="Lundell T."/>
            <person name="Morin E."/>
            <person name="Murat C."/>
            <person name="Sun H."/>
            <person name="Tunlid A."/>
            <person name="Henrissat B."/>
            <person name="Grigoriev I.V."/>
            <person name="Hibbett D.S."/>
            <person name="Martin F."/>
            <person name="Nordberg H.P."/>
            <person name="Cantor M.N."/>
            <person name="Hua S.X."/>
        </authorList>
    </citation>
    <scope>NUCLEOTIDE SEQUENCE [LARGE SCALE GENOMIC DNA]</scope>
    <source>
        <strain evidence="2">h7</strain>
    </source>
</reference>
<gene>
    <name evidence="1" type="ORF">M413DRAFT_47549</name>
</gene>
<dbReference type="Gene3D" id="2.30.30.940">
    <property type="match status" value="1"/>
</dbReference>
<dbReference type="InterPro" id="IPR051055">
    <property type="entry name" value="PIF1_helicase"/>
</dbReference>
<dbReference type="STRING" id="686832.A0A0C3BX73"/>
<dbReference type="PANTHER" id="PTHR47642:SF6">
    <property type="entry name" value="ATP-DEPENDENT DNA HELICASE"/>
    <property type="match status" value="1"/>
</dbReference>
<dbReference type="SUPFAM" id="SSF52540">
    <property type="entry name" value="P-loop containing nucleoside triphosphate hydrolases"/>
    <property type="match status" value="1"/>
</dbReference>
<name>A0A0C3BX73_HEBCY</name>